<dbReference type="OrthoDB" id="2447880at2759"/>
<keyword evidence="2" id="KW-1185">Reference proteome</keyword>
<sequence>MSFQRVTTSLYGSNSSFGENLSSTNFCHLDANSVDIRSDSIKDIRMDSIIDAYVAATHKDSKSPAINLIVLQQCVASINESIGFRRQLFLGKESDKLEAGIETENPRTKLAFETENVKDLVFTGVDSYSPNCALCRLRWKCFNRRNYNSDHYRLVEISLYHLAVAAAHESISLARKVHNSGPVRSKKKRQKRRNGVVGYKELAAKSGLSPWHFHRVFKSVTGITPRTYGDKCLQYFESMFKKEAEISSESQKATLSEDSWDTKTSLRGISAPSEKREPTFNTKVFQSVPKQASSFNSETFPITASIEELKCDTESDSPTSNNTCESFFVANQPHTVSSQSISGCEYGSNYTTSSSSSISESCNPNDVTYCSDSESKILSAVEHLSYPFFEKSADLSINPTITVIVPELHSQNFGLTKARIDNFANFELKLIDSDFLPEAMAAY</sequence>
<evidence type="ECO:0000313" key="2">
    <source>
        <dbReference type="Proteomes" id="UP000001997"/>
    </source>
</evidence>
<evidence type="ECO:0000313" key="1">
    <source>
        <dbReference type="EMBL" id="EDK39857.2"/>
    </source>
</evidence>
<dbReference type="AlphaFoldDB" id="A5DL04"/>
<gene>
    <name evidence="1" type="ORF">PGUG_03955</name>
</gene>
<dbReference type="GeneID" id="5125471"/>
<dbReference type="STRING" id="294746.A5DL04"/>
<accession>A5DL04</accession>
<reference evidence="1 2" key="1">
    <citation type="journal article" date="2009" name="Nature">
        <title>Evolution of pathogenicity and sexual reproduction in eight Candida genomes.</title>
        <authorList>
            <person name="Butler G."/>
            <person name="Rasmussen M.D."/>
            <person name="Lin M.F."/>
            <person name="Santos M.A."/>
            <person name="Sakthikumar S."/>
            <person name="Munro C.A."/>
            <person name="Rheinbay E."/>
            <person name="Grabherr M."/>
            <person name="Forche A."/>
            <person name="Reedy J.L."/>
            <person name="Agrafioti I."/>
            <person name="Arnaud M.B."/>
            <person name="Bates S."/>
            <person name="Brown A.J."/>
            <person name="Brunke S."/>
            <person name="Costanzo M.C."/>
            <person name="Fitzpatrick D.A."/>
            <person name="de Groot P.W."/>
            <person name="Harris D."/>
            <person name="Hoyer L.L."/>
            <person name="Hube B."/>
            <person name="Klis F.M."/>
            <person name="Kodira C."/>
            <person name="Lennard N."/>
            <person name="Logue M.E."/>
            <person name="Martin R."/>
            <person name="Neiman A.M."/>
            <person name="Nikolaou E."/>
            <person name="Quail M.A."/>
            <person name="Quinn J."/>
            <person name="Santos M.C."/>
            <person name="Schmitzberger F.F."/>
            <person name="Sherlock G."/>
            <person name="Shah P."/>
            <person name="Silverstein K.A."/>
            <person name="Skrzypek M.S."/>
            <person name="Soll D."/>
            <person name="Staggs R."/>
            <person name="Stansfield I."/>
            <person name="Stumpf M.P."/>
            <person name="Sudbery P.E."/>
            <person name="Srikantha T."/>
            <person name="Zeng Q."/>
            <person name="Berman J."/>
            <person name="Berriman M."/>
            <person name="Heitman J."/>
            <person name="Gow N.A."/>
            <person name="Lorenz M.C."/>
            <person name="Birren B.W."/>
            <person name="Kellis M."/>
            <person name="Cuomo C.A."/>
        </authorList>
    </citation>
    <scope>NUCLEOTIDE SEQUENCE [LARGE SCALE GENOMIC DNA]</scope>
    <source>
        <strain evidence="2">ATCC 6260 / CBS 566 / DSM 6381 / JCM 1539 / NBRC 10279 / NRRL Y-324</strain>
    </source>
</reference>
<dbReference type="Gene3D" id="1.10.10.60">
    <property type="entry name" value="Homeodomain-like"/>
    <property type="match status" value="1"/>
</dbReference>
<dbReference type="RefSeq" id="XP_001483226.2">
    <property type="nucleotide sequence ID" value="XM_001483176.1"/>
</dbReference>
<protein>
    <recommendedName>
        <fullName evidence="3">HTH araC/xylS-type domain-containing protein</fullName>
    </recommendedName>
</protein>
<dbReference type="KEGG" id="pgu:PGUG_03955"/>
<evidence type="ECO:0008006" key="3">
    <source>
        <dbReference type="Google" id="ProtNLM"/>
    </source>
</evidence>
<dbReference type="VEuPathDB" id="FungiDB:PGUG_03955"/>
<dbReference type="eggNOG" id="ENOG502S0C7">
    <property type="taxonomic scope" value="Eukaryota"/>
</dbReference>
<proteinExistence type="predicted"/>
<dbReference type="HOGENOM" id="CLU_027889_1_0_1"/>
<dbReference type="InParanoid" id="A5DL04"/>
<dbReference type="InterPro" id="IPR009057">
    <property type="entry name" value="Homeodomain-like_sf"/>
</dbReference>
<name>A5DL04_PICGU</name>
<dbReference type="Proteomes" id="UP000001997">
    <property type="component" value="Unassembled WGS sequence"/>
</dbReference>
<dbReference type="SUPFAM" id="SSF46689">
    <property type="entry name" value="Homeodomain-like"/>
    <property type="match status" value="1"/>
</dbReference>
<dbReference type="EMBL" id="CH408159">
    <property type="protein sequence ID" value="EDK39857.2"/>
    <property type="molecule type" value="Genomic_DNA"/>
</dbReference>
<organism evidence="1 2">
    <name type="scientific">Meyerozyma guilliermondii (strain ATCC 6260 / CBS 566 / DSM 6381 / JCM 1539 / NBRC 10279 / NRRL Y-324)</name>
    <name type="common">Yeast</name>
    <name type="synonym">Candida guilliermondii</name>
    <dbReference type="NCBI Taxonomy" id="294746"/>
    <lineage>
        <taxon>Eukaryota</taxon>
        <taxon>Fungi</taxon>
        <taxon>Dikarya</taxon>
        <taxon>Ascomycota</taxon>
        <taxon>Saccharomycotina</taxon>
        <taxon>Pichiomycetes</taxon>
        <taxon>Debaryomycetaceae</taxon>
        <taxon>Meyerozyma</taxon>
    </lineage>
</organism>